<evidence type="ECO:0000313" key="1">
    <source>
        <dbReference type="EMBL" id="TNV84479.1"/>
    </source>
</evidence>
<dbReference type="Proteomes" id="UP000785679">
    <property type="component" value="Unassembled WGS sequence"/>
</dbReference>
<evidence type="ECO:0000313" key="2">
    <source>
        <dbReference type="Proteomes" id="UP000785679"/>
    </source>
</evidence>
<accession>A0A8J8P1M7</accession>
<keyword evidence="2" id="KW-1185">Reference proteome</keyword>
<name>A0A8J8P1M7_HALGN</name>
<protein>
    <submittedName>
        <fullName evidence="1">Uncharacterized protein</fullName>
    </submittedName>
</protein>
<dbReference type="EMBL" id="RRYP01002727">
    <property type="protein sequence ID" value="TNV84479.1"/>
    <property type="molecule type" value="Genomic_DNA"/>
</dbReference>
<gene>
    <name evidence="1" type="ORF">FGO68_gene12000</name>
</gene>
<comment type="caution">
    <text evidence="1">The sequence shown here is derived from an EMBL/GenBank/DDBJ whole genome shotgun (WGS) entry which is preliminary data.</text>
</comment>
<proteinExistence type="predicted"/>
<reference evidence="1" key="1">
    <citation type="submission" date="2019-06" db="EMBL/GenBank/DDBJ databases">
        <authorList>
            <person name="Zheng W."/>
        </authorList>
    </citation>
    <scope>NUCLEOTIDE SEQUENCE</scope>
    <source>
        <strain evidence="1">QDHG01</strain>
    </source>
</reference>
<sequence length="247" mass="29032">MKLEHYQKFRMIFKWTFLFCSITLLLLIYATQIPNAPNAKRQIEPIIVKEEDIKDPLISPEETLSIAMVKMYNSAKQQPIYTEEYIHYQIQTALKELHYYNHTLISRFGDFIEDSFHTHPYQKIRSYPNSSDPSAINPVVVTYLSELVLSQSSLLNLFIHRSINNKQFIQLTGFLSDLRADLAECKAELTKYRKRVVKGLAIKHLETGYVIEASQIMAIKMRKIFDWVLFEKQACFRNTLNQIQHLH</sequence>
<dbReference type="AlphaFoldDB" id="A0A8J8P1M7"/>
<organism evidence="1 2">
    <name type="scientific">Halteria grandinella</name>
    <dbReference type="NCBI Taxonomy" id="5974"/>
    <lineage>
        <taxon>Eukaryota</taxon>
        <taxon>Sar</taxon>
        <taxon>Alveolata</taxon>
        <taxon>Ciliophora</taxon>
        <taxon>Intramacronucleata</taxon>
        <taxon>Spirotrichea</taxon>
        <taxon>Stichotrichia</taxon>
        <taxon>Sporadotrichida</taxon>
        <taxon>Halteriidae</taxon>
        <taxon>Halteria</taxon>
    </lineage>
</organism>